<dbReference type="AlphaFoldDB" id="J3MPD6"/>
<accession>J3MPD6</accession>
<name>J3MPD6_ORYBR</name>
<keyword evidence="2" id="KW-1185">Reference proteome</keyword>
<dbReference type="EnsemblPlants" id="OB07G32680.1">
    <property type="protein sequence ID" value="OB07G32680.1"/>
    <property type="gene ID" value="OB07G32680"/>
</dbReference>
<dbReference type="OMA" id="NCRRHAA"/>
<dbReference type="Gramene" id="OB07G32680.1">
    <property type="protein sequence ID" value="OB07G32680.1"/>
    <property type="gene ID" value="OB07G32680"/>
</dbReference>
<dbReference type="eggNOG" id="ENOG502RRR4">
    <property type="taxonomic scope" value="Eukaryota"/>
</dbReference>
<sequence>MGGEVLPSLHYELATHIIPMGGIEGAAIVWELDGKHVYSKEWLDSFYTQPKGLEAVALKNTGFNTLSNLKTPCKCGEIIYKQSQAASAASSSSKVLYSGNKRGVKRKIDFDSDHGKGTSFDELRFRNHSIFQCPCDRSVQSTLSEYADKNRENFISSVPIPGDTTGTLFVLISNGIKIKLRRAFRLLLNMHRANLSLRGQFSAENFFFDDLDDVRLGDLVKLNLKFGIDTHDKNKDYTKFVHMVRKEVFRGKAIPTDLSEWLCLSSGVQGCEYLLVYHSSLMESRHSASTFMSLHDIFLEMKTSDQAAYRRVLSELSKHKGWQAKIWDNTHLTTTLQYRDSNGCLTRYNDDVEDLLRLLRNCRRHAALFLEGTFHMIVGQHFPTLMVDFQKAMFGAGRLEHLNLEATMR</sequence>
<organism evidence="1">
    <name type="scientific">Oryza brachyantha</name>
    <name type="common">malo sina</name>
    <dbReference type="NCBI Taxonomy" id="4533"/>
    <lineage>
        <taxon>Eukaryota</taxon>
        <taxon>Viridiplantae</taxon>
        <taxon>Streptophyta</taxon>
        <taxon>Embryophyta</taxon>
        <taxon>Tracheophyta</taxon>
        <taxon>Spermatophyta</taxon>
        <taxon>Magnoliopsida</taxon>
        <taxon>Liliopsida</taxon>
        <taxon>Poales</taxon>
        <taxon>Poaceae</taxon>
        <taxon>BOP clade</taxon>
        <taxon>Oryzoideae</taxon>
        <taxon>Oryzeae</taxon>
        <taxon>Oryzinae</taxon>
        <taxon>Oryza</taxon>
    </lineage>
</organism>
<proteinExistence type="predicted"/>
<dbReference type="PANTHER" id="PTHR35161:SF15">
    <property type="entry name" value="OS07G0690800 PROTEIN"/>
    <property type="match status" value="1"/>
</dbReference>
<evidence type="ECO:0000313" key="1">
    <source>
        <dbReference type="EnsemblPlants" id="OB07G32680.1"/>
    </source>
</evidence>
<dbReference type="HOGENOM" id="CLU_023155_1_1_1"/>
<reference evidence="1" key="1">
    <citation type="journal article" date="2013" name="Nat. Commun.">
        <title>Whole-genome sequencing of Oryza brachyantha reveals mechanisms underlying Oryza genome evolution.</title>
        <authorList>
            <person name="Chen J."/>
            <person name="Huang Q."/>
            <person name="Gao D."/>
            <person name="Wang J."/>
            <person name="Lang Y."/>
            <person name="Liu T."/>
            <person name="Li B."/>
            <person name="Bai Z."/>
            <person name="Luis Goicoechea J."/>
            <person name="Liang C."/>
            <person name="Chen C."/>
            <person name="Zhang W."/>
            <person name="Sun S."/>
            <person name="Liao Y."/>
            <person name="Zhang X."/>
            <person name="Yang L."/>
            <person name="Song C."/>
            <person name="Wang M."/>
            <person name="Shi J."/>
            <person name="Liu G."/>
            <person name="Liu J."/>
            <person name="Zhou H."/>
            <person name="Zhou W."/>
            <person name="Yu Q."/>
            <person name="An N."/>
            <person name="Chen Y."/>
            <person name="Cai Q."/>
            <person name="Wang B."/>
            <person name="Liu B."/>
            <person name="Min J."/>
            <person name="Huang Y."/>
            <person name="Wu H."/>
            <person name="Li Z."/>
            <person name="Zhang Y."/>
            <person name="Yin Y."/>
            <person name="Song W."/>
            <person name="Jiang J."/>
            <person name="Jackson S.A."/>
            <person name="Wing R.A."/>
            <person name="Wang J."/>
            <person name="Chen M."/>
        </authorList>
    </citation>
    <scope>NUCLEOTIDE SEQUENCE [LARGE SCALE GENOMIC DNA]</scope>
    <source>
        <strain evidence="1">cv. IRGC 101232</strain>
    </source>
</reference>
<reference evidence="1" key="2">
    <citation type="submission" date="2013-04" db="UniProtKB">
        <authorList>
            <consortium name="EnsemblPlants"/>
        </authorList>
    </citation>
    <scope>IDENTIFICATION</scope>
</reference>
<evidence type="ECO:0000313" key="2">
    <source>
        <dbReference type="Proteomes" id="UP000006038"/>
    </source>
</evidence>
<protein>
    <submittedName>
        <fullName evidence="1">Uncharacterized protein</fullName>
    </submittedName>
</protein>
<dbReference type="Proteomes" id="UP000006038">
    <property type="component" value="Chromosome 7"/>
</dbReference>
<dbReference type="PANTHER" id="PTHR35161">
    <property type="entry name" value="OS02G0303100 PROTEIN"/>
    <property type="match status" value="1"/>
</dbReference>